<feature type="domain" description="NAD-dependent epimerase/dehydratase" evidence="1">
    <location>
        <begin position="32"/>
        <end position="211"/>
    </location>
</feature>
<dbReference type="Gene3D" id="3.40.50.720">
    <property type="entry name" value="NAD(P)-binding Rossmann-like Domain"/>
    <property type="match status" value="1"/>
</dbReference>
<dbReference type="InterPro" id="IPR036291">
    <property type="entry name" value="NAD(P)-bd_dom_sf"/>
</dbReference>
<gene>
    <name evidence="2" type="ORF">COT79_02240</name>
</gene>
<organism evidence="2 3">
    <name type="scientific">Candidatus Berkelbacteria bacterium CG10_big_fil_rev_8_21_14_0_10_43_14</name>
    <dbReference type="NCBI Taxonomy" id="1974515"/>
    <lineage>
        <taxon>Bacteria</taxon>
        <taxon>Candidatus Berkelbacteria</taxon>
    </lineage>
</organism>
<evidence type="ECO:0000259" key="1">
    <source>
        <dbReference type="Pfam" id="PF01370"/>
    </source>
</evidence>
<comment type="caution">
    <text evidence="2">The sequence shown here is derived from an EMBL/GenBank/DDBJ whole genome shotgun (WGS) entry which is preliminary data.</text>
</comment>
<dbReference type="SUPFAM" id="SSF51735">
    <property type="entry name" value="NAD(P)-binding Rossmann-fold domains"/>
    <property type="match status" value="1"/>
</dbReference>
<evidence type="ECO:0000313" key="2">
    <source>
        <dbReference type="EMBL" id="PIS06897.1"/>
    </source>
</evidence>
<reference evidence="3" key="1">
    <citation type="submission" date="2017-09" db="EMBL/GenBank/DDBJ databases">
        <title>Depth-based differentiation of microbial function through sediment-hosted aquifers and enrichment of novel symbionts in the deep terrestrial subsurface.</title>
        <authorList>
            <person name="Probst A.J."/>
            <person name="Ladd B."/>
            <person name="Jarett J.K."/>
            <person name="Geller-Mcgrath D.E."/>
            <person name="Sieber C.M.K."/>
            <person name="Emerson J.B."/>
            <person name="Anantharaman K."/>
            <person name="Thomas B.C."/>
            <person name="Malmstrom R."/>
            <person name="Stieglmeier M."/>
            <person name="Klingl A."/>
            <person name="Woyke T."/>
            <person name="Ryan C.M."/>
            <person name="Banfield J.F."/>
        </authorList>
    </citation>
    <scope>NUCLEOTIDE SEQUENCE [LARGE SCALE GENOMIC DNA]</scope>
</reference>
<sequence>MNFCIIDKLSIEYAHTLYYCKGECTLLTRTYVIVGGSGIVGSLISQYLIMRGYDVCIIDNRPPAFYGHTRARFYCVDLLKDPLDSIIPHYLHGKHIVVLNAAMVRTPENGGPPTEAEWNCRSHDLNPLLADTVIKACIYRRAHVKALYYISTLSVYDIEYYRQNGILIPENVDLGRCASSGYGIGKLQAERMHIVAESSGLCSTGIIRLSTPKDRYDADTNWFKTGKAYILTKEDCSRGVERVLTQNMHPKGCVVYQLDSLNPSIVQMDSVRALGYVPQYLLGVTCNRLPPYFHTGAHFIIE</sequence>
<name>A0A2M6R8S2_9BACT</name>
<proteinExistence type="predicted"/>
<dbReference type="Pfam" id="PF01370">
    <property type="entry name" value="Epimerase"/>
    <property type="match status" value="1"/>
</dbReference>
<dbReference type="AlphaFoldDB" id="A0A2M6R8S2"/>
<accession>A0A2M6R8S2</accession>
<dbReference type="Proteomes" id="UP000231162">
    <property type="component" value="Unassembled WGS sequence"/>
</dbReference>
<dbReference type="InterPro" id="IPR001509">
    <property type="entry name" value="Epimerase_deHydtase"/>
</dbReference>
<evidence type="ECO:0000313" key="3">
    <source>
        <dbReference type="Proteomes" id="UP000231162"/>
    </source>
</evidence>
<protein>
    <recommendedName>
        <fullName evidence="1">NAD-dependent epimerase/dehydratase domain-containing protein</fullName>
    </recommendedName>
</protein>
<dbReference type="EMBL" id="PEZX01000030">
    <property type="protein sequence ID" value="PIS06897.1"/>
    <property type="molecule type" value="Genomic_DNA"/>
</dbReference>